<sequence>MRIGEVSELSGVSARMLRHYDKIGVLRPSERTAGGYREYSDEDLRRLFHIEGLRSLGLELSEVAEVLRDPGFSPTTLIDALITGTRERLTQEKALLRTLRLVRASHPVDWSDVLRTTSLMRGLGAAEPSQRLRVALSVDAERHLSLLIDAALSESDPNTAGALDWVVAQGGDTAVPRLTAVLTSASPDRQRRAAMMLRKIGSAQSLEALAGAIAHADPQVRGWAAMERGRLGEVDAVAGLVELIVSGREDVEAADVLELLAVEHGYAAEITEALAAELAGAEDSVRHRLTESLAGIPGPGADALLARLADDASPQVAHTARYLMAMRCR</sequence>
<dbReference type="PANTHER" id="PTHR30204">
    <property type="entry name" value="REDOX-CYCLING DRUG-SENSING TRANSCRIPTIONAL ACTIVATOR SOXR"/>
    <property type="match status" value="1"/>
</dbReference>
<keyword evidence="1" id="KW-0238">DNA-binding</keyword>
<dbReference type="PANTHER" id="PTHR30204:SF93">
    <property type="entry name" value="HTH MERR-TYPE DOMAIN-CONTAINING PROTEIN"/>
    <property type="match status" value="1"/>
</dbReference>
<dbReference type="Pfam" id="PF13646">
    <property type="entry name" value="HEAT_2"/>
    <property type="match status" value="1"/>
</dbReference>
<feature type="domain" description="HTH merR-type" evidence="2">
    <location>
        <begin position="1"/>
        <end position="69"/>
    </location>
</feature>
<reference evidence="4" key="2">
    <citation type="submission" date="2015-05" db="EMBL/GenBank/DDBJ databases">
        <title>Complete genome sequence of Corynebacterium testudinoris DSM 44614, recovered from necrotic lesions in the mouth of a tortoise.</title>
        <authorList>
            <person name="Ruckert C."/>
            <person name="Albersmeier A."/>
            <person name="Winkler A."/>
            <person name="Tauch A."/>
        </authorList>
    </citation>
    <scope>NUCLEOTIDE SEQUENCE [LARGE SCALE GENOMIC DNA]</scope>
    <source>
        <strain evidence="4">DSM 44614</strain>
    </source>
</reference>
<protein>
    <submittedName>
        <fullName evidence="3">Putative transcriptional regulator</fullName>
    </submittedName>
</protein>
<dbReference type="GO" id="GO:0003700">
    <property type="term" value="F:DNA-binding transcription factor activity"/>
    <property type="evidence" value="ECO:0007669"/>
    <property type="project" value="InterPro"/>
</dbReference>
<evidence type="ECO:0000256" key="1">
    <source>
        <dbReference type="ARBA" id="ARBA00023125"/>
    </source>
</evidence>
<dbReference type="RefSeq" id="WP_047253727.1">
    <property type="nucleotide sequence ID" value="NZ_CP011545.1"/>
</dbReference>
<dbReference type="AlphaFoldDB" id="A0A0G3H9X7"/>
<proteinExistence type="predicted"/>
<keyword evidence="4" id="KW-1185">Reference proteome</keyword>
<dbReference type="InterPro" id="IPR016024">
    <property type="entry name" value="ARM-type_fold"/>
</dbReference>
<reference evidence="3 4" key="1">
    <citation type="journal article" date="2015" name="Genome Announc.">
        <title>Complete Genome Sequence of the Type Strain Corynebacterium testudinoris DSM 44614, Recovered from Necrotic Lesions in the Mouth of a Tortoise.</title>
        <authorList>
            <person name="Ruckert C."/>
            <person name="Kriete M."/>
            <person name="Jaenicke S."/>
            <person name="Winkler A."/>
            <person name="Tauch A."/>
        </authorList>
    </citation>
    <scope>NUCLEOTIDE SEQUENCE [LARGE SCALE GENOMIC DNA]</scope>
    <source>
        <strain evidence="3 4">DSM 44614</strain>
    </source>
</reference>
<evidence type="ECO:0000313" key="3">
    <source>
        <dbReference type="EMBL" id="AKK09590.1"/>
    </source>
</evidence>
<dbReference type="PROSITE" id="PS50937">
    <property type="entry name" value="HTH_MERR_2"/>
    <property type="match status" value="1"/>
</dbReference>
<dbReference type="SUPFAM" id="SSF48371">
    <property type="entry name" value="ARM repeat"/>
    <property type="match status" value="1"/>
</dbReference>
<dbReference type="PATRIC" id="fig|136857.5.peg.2155"/>
<dbReference type="SMART" id="SM00422">
    <property type="entry name" value="HTH_MERR"/>
    <property type="match status" value="1"/>
</dbReference>
<dbReference type="PROSITE" id="PS00552">
    <property type="entry name" value="HTH_MERR_1"/>
    <property type="match status" value="1"/>
</dbReference>
<dbReference type="InterPro" id="IPR009061">
    <property type="entry name" value="DNA-bd_dom_put_sf"/>
</dbReference>
<dbReference type="CDD" id="cd01106">
    <property type="entry name" value="HTH_TipAL-Mta"/>
    <property type="match status" value="1"/>
</dbReference>
<gene>
    <name evidence="3" type="ORF">CTEST_10860</name>
</gene>
<organism evidence="3 4">
    <name type="scientific">Corynebacterium testudinoris</name>
    <dbReference type="NCBI Taxonomy" id="136857"/>
    <lineage>
        <taxon>Bacteria</taxon>
        <taxon>Bacillati</taxon>
        <taxon>Actinomycetota</taxon>
        <taxon>Actinomycetes</taxon>
        <taxon>Mycobacteriales</taxon>
        <taxon>Corynebacteriaceae</taxon>
        <taxon>Corynebacterium</taxon>
    </lineage>
</organism>
<dbReference type="OrthoDB" id="9808480at2"/>
<accession>A0A0G3H9X7</accession>
<dbReference type="InterPro" id="IPR047057">
    <property type="entry name" value="MerR_fam"/>
</dbReference>
<dbReference type="STRING" id="136857.CTEST_10860"/>
<dbReference type="SUPFAM" id="SSF46955">
    <property type="entry name" value="Putative DNA-binding domain"/>
    <property type="match status" value="1"/>
</dbReference>
<dbReference type="InterPro" id="IPR011989">
    <property type="entry name" value="ARM-like"/>
</dbReference>
<evidence type="ECO:0000259" key="2">
    <source>
        <dbReference type="PROSITE" id="PS50937"/>
    </source>
</evidence>
<dbReference type="Pfam" id="PF13411">
    <property type="entry name" value="MerR_1"/>
    <property type="match status" value="1"/>
</dbReference>
<name>A0A0G3H9X7_9CORY</name>
<dbReference type="Gene3D" id="1.10.1660.10">
    <property type="match status" value="1"/>
</dbReference>
<dbReference type="Gene3D" id="1.25.10.10">
    <property type="entry name" value="Leucine-rich Repeat Variant"/>
    <property type="match status" value="1"/>
</dbReference>
<dbReference type="InterPro" id="IPR000551">
    <property type="entry name" value="MerR-type_HTH_dom"/>
</dbReference>
<dbReference type="KEGG" id="cted:CTEST_10860"/>
<dbReference type="Proteomes" id="UP000035540">
    <property type="component" value="Chromosome"/>
</dbReference>
<dbReference type="EMBL" id="CP011545">
    <property type="protein sequence ID" value="AKK09590.1"/>
    <property type="molecule type" value="Genomic_DNA"/>
</dbReference>
<evidence type="ECO:0000313" key="4">
    <source>
        <dbReference type="Proteomes" id="UP000035540"/>
    </source>
</evidence>
<dbReference type="PRINTS" id="PR00040">
    <property type="entry name" value="HTHMERR"/>
</dbReference>
<dbReference type="GO" id="GO:0003677">
    <property type="term" value="F:DNA binding"/>
    <property type="evidence" value="ECO:0007669"/>
    <property type="project" value="UniProtKB-KW"/>
</dbReference>